<accession>A0A1G2ABN8</accession>
<reference evidence="3 4" key="1">
    <citation type="journal article" date="2016" name="Nat. Commun.">
        <title>Thousands of microbial genomes shed light on interconnected biogeochemical processes in an aquifer system.</title>
        <authorList>
            <person name="Anantharaman K."/>
            <person name="Brown C.T."/>
            <person name="Hug L.A."/>
            <person name="Sharon I."/>
            <person name="Castelle C.J."/>
            <person name="Probst A.J."/>
            <person name="Thomas B.C."/>
            <person name="Singh A."/>
            <person name="Wilkins M.J."/>
            <person name="Karaoz U."/>
            <person name="Brodie E.L."/>
            <person name="Williams K.H."/>
            <person name="Hubbard S.S."/>
            <person name="Banfield J.F."/>
        </authorList>
    </citation>
    <scope>NUCLEOTIDE SEQUENCE [LARGE SCALE GENOMIC DNA]</scope>
</reference>
<comment type="caution">
    <text evidence="3">The sequence shown here is derived from an EMBL/GenBank/DDBJ whole genome shotgun (WGS) entry which is preliminary data.</text>
</comment>
<name>A0A1G2ABN8_9BACT</name>
<dbReference type="EMBL" id="MHJU01000012">
    <property type="protein sequence ID" value="OGY73467.1"/>
    <property type="molecule type" value="Genomic_DNA"/>
</dbReference>
<organism evidence="3 4">
    <name type="scientific">Candidatus Jacksonbacteria bacterium RIFCSPLOWO2_02_FULL_44_20</name>
    <dbReference type="NCBI Taxonomy" id="1798460"/>
    <lineage>
        <taxon>Bacteria</taxon>
        <taxon>Candidatus Jacksoniibacteriota</taxon>
    </lineage>
</organism>
<feature type="region of interest" description="Disordered" evidence="1">
    <location>
        <begin position="40"/>
        <end position="64"/>
    </location>
</feature>
<evidence type="ECO:0000256" key="2">
    <source>
        <dbReference type="SAM" id="Phobius"/>
    </source>
</evidence>
<keyword evidence="2" id="KW-1133">Transmembrane helix</keyword>
<keyword evidence="2" id="KW-0812">Transmembrane</keyword>
<protein>
    <submittedName>
        <fullName evidence="3">Uncharacterized protein</fullName>
    </submittedName>
</protein>
<evidence type="ECO:0000313" key="4">
    <source>
        <dbReference type="Proteomes" id="UP000178315"/>
    </source>
</evidence>
<keyword evidence="2" id="KW-0472">Membrane</keyword>
<proteinExistence type="predicted"/>
<feature type="transmembrane region" description="Helical" evidence="2">
    <location>
        <begin position="12"/>
        <end position="30"/>
    </location>
</feature>
<sequence length="95" mass="10409">MRTFIEPMKNKNAVIGIVIIIIIIALLVAVRKQKYAIAPIDEQPATTAPTTPPPSITPDTTTSINDESALRELDIELNAEDDTVLPDELNIETEL</sequence>
<evidence type="ECO:0000256" key="1">
    <source>
        <dbReference type="SAM" id="MobiDB-lite"/>
    </source>
</evidence>
<dbReference type="Proteomes" id="UP000178315">
    <property type="component" value="Unassembled WGS sequence"/>
</dbReference>
<dbReference type="AlphaFoldDB" id="A0A1G2ABN8"/>
<evidence type="ECO:0000313" key="3">
    <source>
        <dbReference type="EMBL" id="OGY73467.1"/>
    </source>
</evidence>
<gene>
    <name evidence="3" type="ORF">A3H61_04945</name>
</gene>